<evidence type="ECO:0000259" key="17">
    <source>
        <dbReference type="Pfam" id="PF01345"/>
    </source>
</evidence>
<keyword evidence="14" id="KW-0675">Receptor</keyword>
<evidence type="ECO:0000256" key="14">
    <source>
        <dbReference type="ARBA" id="ARBA00023170"/>
    </source>
</evidence>
<keyword evidence="5" id="KW-0812">Transmembrane</keyword>
<dbReference type="InterPro" id="IPR001434">
    <property type="entry name" value="OmcB-like_DUF11"/>
</dbReference>
<dbReference type="GO" id="GO:0005524">
    <property type="term" value="F:ATP binding"/>
    <property type="evidence" value="ECO:0007669"/>
    <property type="project" value="UniProtKB-KW"/>
</dbReference>
<evidence type="ECO:0000256" key="1">
    <source>
        <dbReference type="ARBA" id="ARBA00004251"/>
    </source>
</evidence>
<keyword evidence="4" id="KW-0808">Transferase</keyword>
<evidence type="ECO:0000256" key="4">
    <source>
        <dbReference type="ARBA" id="ARBA00022679"/>
    </source>
</evidence>
<keyword evidence="7" id="KW-0547">Nucleotide-binding</keyword>
<proteinExistence type="predicted"/>
<dbReference type="EC" id="2.7.10.1" evidence="2"/>
<evidence type="ECO:0000256" key="9">
    <source>
        <dbReference type="ARBA" id="ARBA00022840"/>
    </source>
</evidence>
<evidence type="ECO:0000256" key="3">
    <source>
        <dbReference type="ARBA" id="ARBA00022475"/>
    </source>
</evidence>
<keyword evidence="11" id="KW-0472">Membrane</keyword>
<evidence type="ECO:0000256" key="6">
    <source>
        <dbReference type="ARBA" id="ARBA00022729"/>
    </source>
</evidence>
<feature type="domain" description="DUF11" evidence="17">
    <location>
        <begin position="326"/>
        <end position="423"/>
    </location>
</feature>
<comment type="subcellular location">
    <subcellularLocation>
        <location evidence="1">Cell membrane</location>
        <topology evidence="1">Single-pass type I membrane protein</topology>
    </subcellularLocation>
</comment>
<dbReference type="GO" id="GO:0004714">
    <property type="term" value="F:transmembrane receptor protein tyrosine kinase activity"/>
    <property type="evidence" value="ECO:0007669"/>
    <property type="project" value="UniProtKB-EC"/>
</dbReference>
<accession>A0AAU2HC27</accession>
<gene>
    <name evidence="19" type="ORF">OHV25_36925</name>
</gene>
<dbReference type="InterPro" id="IPR047589">
    <property type="entry name" value="DUF11_rpt"/>
</dbReference>
<evidence type="ECO:0000256" key="16">
    <source>
        <dbReference type="SAM" id="MobiDB-lite"/>
    </source>
</evidence>
<evidence type="ECO:0000256" key="7">
    <source>
        <dbReference type="ARBA" id="ARBA00022741"/>
    </source>
</evidence>
<feature type="region of interest" description="Disordered" evidence="16">
    <location>
        <begin position="187"/>
        <end position="208"/>
    </location>
</feature>
<evidence type="ECO:0000256" key="15">
    <source>
        <dbReference type="ARBA" id="ARBA00023180"/>
    </source>
</evidence>
<dbReference type="InterPro" id="IPR055163">
    <property type="entry name" value="ALK/LTK-like_GRD"/>
</dbReference>
<dbReference type="EMBL" id="CP108253">
    <property type="protein sequence ID" value="WTU44783.1"/>
    <property type="molecule type" value="Genomic_DNA"/>
</dbReference>
<keyword evidence="13" id="KW-1015">Disulfide bond</keyword>
<keyword evidence="9" id="KW-0067">ATP-binding</keyword>
<keyword evidence="10" id="KW-1133">Transmembrane helix</keyword>
<name>A0AAU2HC27_9ACTN</name>
<evidence type="ECO:0000259" key="18">
    <source>
        <dbReference type="Pfam" id="PF12810"/>
    </source>
</evidence>
<protein>
    <recommendedName>
        <fullName evidence="2">receptor protein-tyrosine kinase</fullName>
        <ecNumber evidence="2">2.7.10.1</ecNumber>
    </recommendedName>
</protein>
<evidence type="ECO:0000313" key="19">
    <source>
        <dbReference type="EMBL" id="WTU44783.1"/>
    </source>
</evidence>
<evidence type="ECO:0000256" key="11">
    <source>
        <dbReference type="ARBA" id="ARBA00023136"/>
    </source>
</evidence>
<keyword evidence="6" id="KW-0732">Signal</keyword>
<keyword evidence="3" id="KW-1003">Cell membrane</keyword>
<evidence type="ECO:0000256" key="10">
    <source>
        <dbReference type="ARBA" id="ARBA00022989"/>
    </source>
</evidence>
<reference evidence="19" key="1">
    <citation type="submission" date="2022-10" db="EMBL/GenBank/DDBJ databases">
        <title>The complete genomes of actinobacterial strains from the NBC collection.</title>
        <authorList>
            <person name="Joergensen T.S."/>
            <person name="Alvarez Arevalo M."/>
            <person name="Sterndorff E.B."/>
            <person name="Faurdal D."/>
            <person name="Vuksanovic O."/>
            <person name="Mourched A.-S."/>
            <person name="Charusanti P."/>
            <person name="Shaw S."/>
            <person name="Blin K."/>
            <person name="Weber T."/>
        </authorList>
    </citation>
    <scope>NUCLEOTIDE SEQUENCE</scope>
    <source>
        <strain evidence="19">NBC_00060</strain>
    </source>
</reference>
<feature type="domain" description="ALK/LTK-like glycine-rich" evidence="18">
    <location>
        <begin position="72"/>
        <end position="281"/>
    </location>
</feature>
<dbReference type="Pfam" id="PF01345">
    <property type="entry name" value="DUF11"/>
    <property type="match status" value="1"/>
</dbReference>
<evidence type="ECO:0000256" key="13">
    <source>
        <dbReference type="ARBA" id="ARBA00023157"/>
    </source>
</evidence>
<keyword evidence="12" id="KW-0829">Tyrosine-protein kinase</keyword>
<organism evidence="19">
    <name type="scientific">Streptomyces sp. NBC_00060</name>
    <dbReference type="NCBI Taxonomy" id="2975636"/>
    <lineage>
        <taxon>Bacteria</taxon>
        <taxon>Bacillati</taxon>
        <taxon>Actinomycetota</taxon>
        <taxon>Actinomycetes</taxon>
        <taxon>Kitasatosporales</taxon>
        <taxon>Streptomycetaceae</taxon>
        <taxon>Streptomyces</taxon>
    </lineage>
</organism>
<dbReference type="Pfam" id="PF12810">
    <property type="entry name" value="ALK_LTK_GRD"/>
    <property type="match status" value="1"/>
</dbReference>
<dbReference type="GO" id="GO:0005886">
    <property type="term" value="C:plasma membrane"/>
    <property type="evidence" value="ECO:0007669"/>
    <property type="project" value="UniProtKB-SubCell"/>
</dbReference>
<evidence type="ECO:0000256" key="8">
    <source>
        <dbReference type="ARBA" id="ARBA00022777"/>
    </source>
</evidence>
<keyword evidence="8" id="KW-0418">Kinase</keyword>
<sequence length="435" mass="39950">MSHRTLCTSESRWSTARLRRGGLTRRLTTRVLPGTMALALAGAGLVALAPPALALAATTVAFSYTGSGQSFTVPASVYSISVDVFGAQGQDGPEGGSTGGLGGEAQGNLTVTPGQVLQINVGGSGGYGGAGAAGTGVEPATGGGAGGGASDVRQGGNGLSERMLVAGGGGGGGNWIGSAVSGAGGNGGGASGTAGGNGSDGAEGGGAGTASAGGGGGLGANGAPTAAGGAPGLGGTGGAGASGAGGGGGGGGWFGGGGGGGIMSSPSATVGSAGGGGGSGYGPAGTVFHSGVRSGDGLVSITYAPAAADIDVHITAQPRLGILVPYLRYTLTANNTGPDTATSATITASLPRGTSATGLSAGCTTGAGTVTCTYEAIAKGAGTAKSFDIPLHLLSLGRVSVTGTRTASTPTDPNAANDSATANCTVISILLATCS</sequence>
<evidence type="ECO:0000256" key="2">
    <source>
        <dbReference type="ARBA" id="ARBA00011902"/>
    </source>
</evidence>
<dbReference type="NCBIfam" id="TIGR01451">
    <property type="entry name" value="B_ant_repeat"/>
    <property type="match status" value="1"/>
</dbReference>
<evidence type="ECO:0000256" key="12">
    <source>
        <dbReference type="ARBA" id="ARBA00023137"/>
    </source>
</evidence>
<evidence type="ECO:0000256" key="5">
    <source>
        <dbReference type="ARBA" id="ARBA00022692"/>
    </source>
</evidence>
<keyword evidence="15" id="KW-0325">Glycoprotein</keyword>
<dbReference type="AlphaFoldDB" id="A0AAU2HC27"/>